<evidence type="ECO:0000313" key="2">
    <source>
        <dbReference type="EMBL" id="MYM78329.1"/>
    </source>
</evidence>
<organism evidence="2 4">
    <name type="scientific">Acinetobacter baumannii</name>
    <dbReference type="NCBI Taxonomy" id="470"/>
    <lineage>
        <taxon>Bacteria</taxon>
        <taxon>Pseudomonadati</taxon>
        <taxon>Pseudomonadota</taxon>
        <taxon>Gammaproteobacteria</taxon>
        <taxon>Moraxellales</taxon>
        <taxon>Moraxellaceae</taxon>
        <taxon>Acinetobacter</taxon>
        <taxon>Acinetobacter calcoaceticus/baumannii complex</taxon>
    </lineage>
</organism>
<gene>
    <name evidence="1" type="ORF">ABR2091_1850</name>
    <name evidence="2" type="ORF">GSE42_10330</name>
</gene>
<protein>
    <submittedName>
        <fullName evidence="2">Uncharacterized protein</fullName>
    </submittedName>
</protein>
<accession>A0A505M9G5</accession>
<dbReference type="Proteomes" id="UP000066661">
    <property type="component" value="Chromosome I"/>
</dbReference>
<dbReference type="EMBL" id="LN997846">
    <property type="protein sequence ID" value="CUW35252.1"/>
    <property type="molecule type" value="Genomic_DNA"/>
</dbReference>
<reference evidence="2 4" key="2">
    <citation type="journal article" date="2017" name="Ann. Clin. Microbiol. Antimicrob.">
        <title>New eight genes identified at the clinical multidrug-resistant Acinetobacter baumannii DMS06669 strain in a Vietnam hospital.</title>
        <authorList>
            <person name="Si-Tuan N."/>
            <person name="Ngoc H.M."/>
            <person name="Hang P.T.T."/>
            <person name="Nguyen C."/>
            <person name="Van P.H."/>
            <person name="Huong N.T."/>
        </authorList>
    </citation>
    <scope>NUCLEOTIDE SEQUENCE [LARGE SCALE GENOMIC DNA]</scope>
    <source>
        <strain evidence="2 4">DMS06669</strain>
    </source>
</reference>
<reference evidence="2" key="3">
    <citation type="submission" date="2019-12" db="EMBL/GenBank/DDBJ databases">
        <authorList>
            <person name="Nguyen S.-T."/>
        </authorList>
    </citation>
    <scope>NUCLEOTIDE SEQUENCE</scope>
    <source>
        <strain evidence="2">DMS06669</strain>
    </source>
</reference>
<dbReference type="RefSeq" id="WP_031967136.1">
    <property type="nucleotide sequence ID" value="NZ_CAUYZO010000003.1"/>
</dbReference>
<proteinExistence type="predicted"/>
<evidence type="ECO:0000313" key="1">
    <source>
        <dbReference type="EMBL" id="CUW35252.1"/>
    </source>
</evidence>
<dbReference type="EMBL" id="WWCH01000001">
    <property type="protein sequence ID" value="MYM78329.1"/>
    <property type="molecule type" value="Genomic_DNA"/>
</dbReference>
<evidence type="ECO:0000313" key="4">
    <source>
        <dbReference type="Proteomes" id="UP000480763"/>
    </source>
</evidence>
<name>A0A505M9G5_ACIBA</name>
<dbReference type="AlphaFoldDB" id="A0A505M9G5"/>
<sequence>MGINVNNEIVELASVRSNLFELSRNCEQSVARDLKLNIQKIDFLIEQLKQKQSVVDVVYLGDLKDINHLKK</sequence>
<reference evidence="1 3" key="1">
    <citation type="submission" date="2015-12" db="EMBL/GenBank/DDBJ databases">
        <authorList>
            <person name="Wibberg D."/>
        </authorList>
    </citation>
    <scope>NUCLEOTIDE SEQUENCE [LARGE SCALE GENOMIC DNA]</scope>
    <source>
        <strain evidence="1">R2091</strain>
    </source>
</reference>
<dbReference type="Proteomes" id="UP000480763">
    <property type="component" value="Unassembled WGS sequence"/>
</dbReference>
<evidence type="ECO:0000313" key="3">
    <source>
        <dbReference type="Proteomes" id="UP000066661"/>
    </source>
</evidence>